<dbReference type="Proteomes" id="UP000626109">
    <property type="component" value="Unassembled WGS sequence"/>
</dbReference>
<dbReference type="Gene3D" id="3.10.120.10">
    <property type="entry name" value="Cytochrome b5-like heme/steroid binding domain"/>
    <property type="match status" value="1"/>
</dbReference>
<feature type="domain" description="Cytochrome b5 heme-binding" evidence="5">
    <location>
        <begin position="56"/>
        <end position="113"/>
    </location>
</feature>
<dbReference type="PANTHER" id="PTHR19353">
    <property type="entry name" value="FATTY ACID DESATURASE 2"/>
    <property type="match status" value="1"/>
</dbReference>
<dbReference type="OrthoDB" id="260519at2759"/>
<dbReference type="InterPro" id="IPR012171">
    <property type="entry name" value="Fatty_acid_desaturase"/>
</dbReference>
<keyword evidence="2 4" id="KW-0479">Metal-binding</keyword>
<comment type="similarity">
    <text evidence="4">Belongs to the cytochrome b5 family.</text>
</comment>
<proteinExistence type="inferred from homology"/>
<evidence type="ECO:0000256" key="4">
    <source>
        <dbReference type="RuleBase" id="RU362121"/>
    </source>
</evidence>
<dbReference type="InterPro" id="IPR036400">
    <property type="entry name" value="Cyt_B5-like_heme/steroid_sf"/>
</dbReference>
<keyword evidence="4" id="KW-0812">Transmembrane</keyword>
<feature type="transmembrane region" description="Helical" evidence="4">
    <location>
        <begin position="185"/>
        <end position="204"/>
    </location>
</feature>
<evidence type="ECO:0000313" key="8">
    <source>
        <dbReference type="Proteomes" id="UP000654075"/>
    </source>
</evidence>
<comment type="caution">
    <text evidence="6">The sequence shown here is derived from an EMBL/GenBank/DDBJ whole genome shotgun (WGS) entry which is preliminary data.</text>
</comment>
<dbReference type="Pfam" id="PF00173">
    <property type="entry name" value="Cyt-b5"/>
    <property type="match status" value="1"/>
</dbReference>
<dbReference type="PROSITE" id="PS50255">
    <property type="entry name" value="CYTOCHROME_B5_2"/>
    <property type="match status" value="1"/>
</dbReference>
<dbReference type="SUPFAM" id="SSF55856">
    <property type="entry name" value="Cytochrome b5-like heme/steroid binding domain"/>
    <property type="match status" value="1"/>
</dbReference>
<dbReference type="EMBL" id="CAJNNW010017784">
    <property type="protein sequence ID" value="CAE8661588.1"/>
    <property type="molecule type" value="Genomic_DNA"/>
</dbReference>
<keyword evidence="1 4" id="KW-0349">Heme</keyword>
<evidence type="ECO:0000313" key="6">
    <source>
        <dbReference type="EMBL" id="CAE8620833.1"/>
    </source>
</evidence>
<evidence type="ECO:0000259" key="5">
    <source>
        <dbReference type="PROSITE" id="PS50255"/>
    </source>
</evidence>
<dbReference type="GO" id="GO:0016020">
    <property type="term" value="C:membrane"/>
    <property type="evidence" value="ECO:0007669"/>
    <property type="project" value="TreeGrafter"/>
</dbReference>
<keyword evidence="4" id="KW-1133">Transmembrane helix</keyword>
<evidence type="ECO:0000256" key="1">
    <source>
        <dbReference type="ARBA" id="ARBA00022617"/>
    </source>
</evidence>
<keyword evidence="8" id="KW-1185">Reference proteome</keyword>
<organism evidence="6 8">
    <name type="scientific">Polarella glacialis</name>
    <name type="common">Dinoflagellate</name>
    <dbReference type="NCBI Taxonomy" id="89957"/>
    <lineage>
        <taxon>Eukaryota</taxon>
        <taxon>Sar</taxon>
        <taxon>Alveolata</taxon>
        <taxon>Dinophyceae</taxon>
        <taxon>Suessiales</taxon>
        <taxon>Suessiaceae</taxon>
        <taxon>Polarella</taxon>
    </lineage>
</organism>
<gene>
    <name evidence="6" type="ORF">PGLA1383_LOCUS38366</name>
    <name evidence="7" type="ORF">PGLA2088_LOCUS14562</name>
</gene>
<dbReference type="GO" id="GO:0046872">
    <property type="term" value="F:metal ion binding"/>
    <property type="evidence" value="ECO:0007669"/>
    <property type="project" value="UniProtKB-UniRule"/>
</dbReference>
<keyword evidence="4" id="KW-0472">Membrane</keyword>
<dbReference type="InterPro" id="IPR018506">
    <property type="entry name" value="Cyt_B5_heme-BS"/>
</dbReference>
<dbReference type="AlphaFoldDB" id="A0A813G7N3"/>
<dbReference type="GO" id="GO:0020037">
    <property type="term" value="F:heme binding"/>
    <property type="evidence" value="ECO:0007669"/>
    <property type="project" value="UniProtKB-UniRule"/>
</dbReference>
<evidence type="ECO:0000256" key="2">
    <source>
        <dbReference type="ARBA" id="ARBA00022723"/>
    </source>
</evidence>
<name>A0A813G7N3_POLGL</name>
<dbReference type="Proteomes" id="UP000654075">
    <property type="component" value="Unassembled WGS sequence"/>
</dbReference>
<reference evidence="6" key="1">
    <citation type="submission" date="2021-02" db="EMBL/GenBank/DDBJ databases">
        <authorList>
            <person name="Dougan E. K."/>
            <person name="Rhodes N."/>
            <person name="Thang M."/>
            <person name="Chan C."/>
        </authorList>
    </citation>
    <scope>NUCLEOTIDE SEQUENCE</scope>
</reference>
<dbReference type="GO" id="GO:0016717">
    <property type="term" value="F:oxidoreductase activity, acting on paired donors, with oxidation of a pair of donors resulting in the reduction of molecular oxygen to two molecules of water"/>
    <property type="evidence" value="ECO:0007669"/>
    <property type="project" value="TreeGrafter"/>
</dbReference>
<protein>
    <recommendedName>
        <fullName evidence="5">Cytochrome b5 heme-binding domain-containing protein</fullName>
    </recommendedName>
</protein>
<dbReference type="InterPro" id="IPR001199">
    <property type="entry name" value="Cyt_B5-like_heme/steroid-bd"/>
</dbReference>
<evidence type="ECO:0000313" key="7">
    <source>
        <dbReference type="EMBL" id="CAE8661588.1"/>
    </source>
</evidence>
<sequence length="236" mass="26804">MAVAPATPPTVVASTHQRFNMECRKTARGAARACAPLQQQPDPAEKEIIANSELWTIHGKRYNMRDYVHMHPGGQHAILLGQGIDCTVLFETNHPFTERHRKMLAPYLHDELPEPTCVDESFNWKVTPFYDEVKLACIAHFSPRGDETSSEVQRNSKATWAAWLEHGIGLLLLALAFYAWCCDAFLSMLYFPALYFWVGSDLMHNGSHFAMSRKAWINTACSYLGVFHVQHHCWAL</sequence>
<dbReference type="EMBL" id="CAJNNV010027593">
    <property type="protein sequence ID" value="CAE8620833.1"/>
    <property type="molecule type" value="Genomic_DNA"/>
</dbReference>
<dbReference type="PANTHER" id="PTHR19353:SF15">
    <property type="entry name" value="CYTOCHROME B5 HEME-BINDING DOMAIN-CONTAINING PROTEIN"/>
    <property type="match status" value="1"/>
</dbReference>
<keyword evidence="3 4" id="KW-0408">Iron</keyword>
<dbReference type="GO" id="GO:0006629">
    <property type="term" value="P:lipid metabolic process"/>
    <property type="evidence" value="ECO:0007669"/>
    <property type="project" value="TreeGrafter"/>
</dbReference>
<dbReference type="PROSITE" id="PS00191">
    <property type="entry name" value="CYTOCHROME_B5_1"/>
    <property type="match status" value="1"/>
</dbReference>
<evidence type="ECO:0000256" key="3">
    <source>
        <dbReference type="ARBA" id="ARBA00023004"/>
    </source>
</evidence>
<accession>A0A813G7N3</accession>